<sequence length="73" mass="8014">MTQLRTCLKTRRQVLPTRLGPSTAHGDPSISKYKQINEYIRSIGHSTRAEGGLEVRRGSAGSVAGGIPLIRRR</sequence>
<evidence type="ECO:0000313" key="1">
    <source>
        <dbReference type="Proteomes" id="UP000095287"/>
    </source>
</evidence>
<dbReference type="Proteomes" id="UP000095287">
    <property type="component" value="Unplaced"/>
</dbReference>
<name>A0A1I7XY29_9BILA</name>
<dbReference type="WBParaSite" id="L893_g10763.t1">
    <property type="protein sequence ID" value="L893_g10763.t1"/>
    <property type="gene ID" value="L893_g10763"/>
</dbReference>
<accession>A0A1I7XY29</accession>
<evidence type="ECO:0000313" key="2">
    <source>
        <dbReference type="WBParaSite" id="L893_g10763.t1"/>
    </source>
</evidence>
<reference evidence="2" key="1">
    <citation type="submission" date="2016-11" db="UniProtKB">
        <authorList>
            <consortium name="WormBaseParasite"/>
        </authorList>
    </citation>
    <scope>IDENTIFICATION</scope>
</reference>
<proteinExistence type="predicted"/>
<dbReference type="AlphaFoldDB" id="A0A1I7XY29"/>
<organism evidence="1 2">
    <name type="scientific">Steinernema glaseri</name>
    <dbReference type="NCBI Taxonomy" id="37863"/>
    <lineage>
        <taxon>Eukaryota</taxon>
        <taxon>Metazoa</taxon>
        <taxon>Ecdysozoa</taxon>
        <taxon>Nematoda</taxon>
        <taxon>Chromadorea</taxon>
        <taxon>Rhabditida</taxon>
        <taxon>Tylenchina</taxon>
        <taxon>Panagrolaimomorpha</taxon>
        <taxon>Strongyloidoidea</taxon>
        <taxon>Steinernematidae</taxon>
        <taxon>Steinernema</taxon>
    </lineage>
</organism>
<keyword evidence="1" id="KW-1185">Reference proteome</keyword>
<protein>
    <submittedName>
        <fullName evidence="2">Uncharacterized protein</fullName>
    </submittedName>
</protein>